<accession>A0ABM8BH35</accession>
<evidence type="ECO:0000256" key="1">
    <source>
        <dbReference type="SAM" id="MobiDB-lite"/>
    </source>
</evidence>
<name>A0ABM8BH35_9LACO</name>
<reference evidence="4 5" key="1">
    <citation type="journal article" date="2023" name="Microbiol. Spectr.">
        <title>Symbiosis of Carpenter Bees with Uncharacterized Lactic Acid Bacteria Showing NAD Auxotrophy.</title>
        <authorList>
            <person name="Kawasaki S."/>
            <person name="Ozawa K."/>
            <person name="Mori T."/>
            <person name="Yamamoto A."/>
            <person name="Ito M."/>
            <person name="Ohkuma M."/>
            <person name="Sakamoto M."/>
            <person name="Matsutani M."/>
        </authorList>
    </citation>
    <scope>NUCLEOTIDE SEQUENCE [LARGE SCALE GENOMIC DNA]</scope>
    <source>
        <strain evidence="4 5">Kim32-2</strain>
    </source>
</reference>
<evidence type="ECO:0000313" key="4">
    <source>
        <dbReference type="EMBL" id="BDR60587.1"/>
    </source>
</evidence>
<keyword evidence="5" id="KW-1185">Reference proteome</keyword>
<dbReference type="Proteomes" id="UP001321741">
    <property type="component" value="Chromosome"/>
</dbReference>
<feature type="signal peptide" evidence="2">
    <location>
        <begin position="1"/>
        <end position="27"/>
    </location>
</feature>
<evidence type="ECO:0000313" key="5">
    <source>
        <dbReference type="Proteomes" id="UP001321741"/>
    </source>
</evidence>
<sequence>MKQKMLLSFVGVTSLSLVMSAAAPVFAAETTSPATNQPTTSTTTPSKTTNGNSNDISKALALNNKYVKVTKASAVYDKSGKVAKKAKMKKGTVLYITGGINSVKNKTLVQFLNPNSSSKQTKAQYVEAKNVKVFKAVSYKVKKRADVYTSKGKLRTGYYVPKGKTLLVHKTKTVRGLKLVGFTSKDFIKWSALDHKSGKELNK</sequence>
<feature type="chain" id="PRO_5045037930" description="S-layer protein C-terminal domain-containing protein" evidence="2">
    <location>
        <begin position="28"/>
        <end position="203"/>
    </location>
</feature>
<feature type="domain" description="S-layer protein C-terminal" evidence="3">
    <location>
        <begin position="65"/>
        <end position="107"/>
    </location>
</feature>
<protein>
    <recommendedName>
        <fullName evidence="3">S-layer protein C-terminal domain-containing protein</fullName>
    </recommendedName>
</protein>
<feature type="region of interest" description="Disordered" evidence="1">
    <location>
        <begin position="30"/>
        <end position="55"/>
    </location>
</feature>
<evidence type="ECO:0000256" key="2">
    <source>
        <dbReference type="SAM" id="SignalP"/>
    </source>
</evidence>
<dbReference type="InterPro" id="IPR024968">
    <property type="entry name" value="SlpA_C_lactobacillus"/>
</dbReference>
<gene>
    <name evidence="4" type="ORF">KIM322_08480</name>
</gene>
<organism evidence="4 5">
    <name type="scientific">Lactobacillus xylocopicola</name>
    <dbReference type="NCBI Taxonomy" id="2976676"/>
    <lineage>
        <taxon>Bacteria</taxon>
        <taxon>Bacillati</taxon>
        <taxon>Bacillota</taxon>
        <taxon>Bacilli</taxon>
        <taxon>Lactobacillales</taxon>
        <taxon>Lactobacillaceae</taxon>
        <taxon>Lactobacillus</taxon>
    </lineage>
</organism>
<evidence type="ECO:0000259" key="3">
    <source>
        <dbReference type="Pfam" id="PF03217"/>
    </source>
</evidence>
<keyword evidence="2" id="KW-0732">Signal</keyword>
<dbReference type="EMBL" id="AP026803">
    <property type="protein sequence ID" value="BDR60587.1"/>
    <property type="molecule type" value="Genomic_DNA"/>
</dbReference>
<dbReference type="RefSeq" id="WP_317636845.1">
    <property type="nucleotide sequence ID" value="NZ_AP026803.1"/>
</dbReference>
<dbReference type="Pfam" id="PF03217">
    <property type="entry name" value="SlpA"/>
    <property type="match status" value="1"/>
</dbReference>
<proteinExistence type="predicted"/>
<feature type="compositionally biased region" description="Low complexity" evidence="1">
    <location>
        <begin position="30"/>
        <end position="54"/>
    </location>
</feature>